<feature type="domain" description="Teneurin-like YD-shell" evidence="3">
    <location>
        <begin position="976"/>
        <end position="1120"/>
    </location>
</feature>
<evidence type="ECO:0000259" key="2">
    <source>
        <dbReference type="Pfam" id="PF20148"/>
    </source>
</evidence>
<dbReference type="Pfam" id="PF20148">
    <property type="entry name" value="DUF6531"/>
    <property type="match status" value="1"/>
</dbReference>
<organism evidence="4 5">
    <name type="scientific">Granulicella aggregans</name>
    <dbReference type="NCBI Taxonomy" id="474949"/>
    <lineage>
        <taxon>Bacteria</taxon>
        <taxon>Pseudomonadati</taxon>
        <taxon>Acidobacteriota</taxon>
        <taxon>Terriglobia</taxon>
        <taxon>Terriglobales</taxon>
        <taxon>Acidobacteriaceae</taxon>
        <taxon>Granulicella</taxon>
    </lineage>
</organism>
<keyword evidence="1" id="KW-0677">Repeat</keyword>
<dbReference type="NCBIfam" id="TIGR01643">
    <property type="entry name" value="YD_repeat_2x"/>
    <property type="match status" value="4"/>
</dbReference>
<evidence type="ECO:0000259" key="3">
    <source>
        <dbReference type="Pfam" id="PF25023"/>
    </source>
</evidence>
<accession>A0A7W7ZK07</accession>
<name>A0A7W7ZK07_9BACT</name>
<dbReference type="EMBL" id="JACHIP010000037">
    <property type="protein sequence ID" value="MBB5061341.1"/>
    <property type="molecule type" value="Genomic_DNA"/>
</dbReference>
<feature type="domain" description="DUF6531" evidence="2">
    <location>
        <begin position="121"/>
        <end position="198"/>
    </location>
</feature>
<dbReference type="NCBIfam" id="TIGR03696">
    <property type="entry name" value="Rhs_assc_core"/>
    <property type="match status" value="1"/>
</dbReference>
<dbReference type="InterPro" id="IPR006530">
    <property type="entry name" value="YD"/>
</dbReference>
<protein>
    <submittedName>
        <fullName evidence="4">RHS repeat-associated protein</fullName>
    </submittedName>
</protein>
<dbReference type="Pfam" id="PF25023">
    <property type="entry name" value="TEN_YD-shell"/>
    <property type="match status" value="2"/>
</dbReference>
<dbReference type="Gene3D" id="2.180.10.10">
    <property type="entry name" value="RHS repeat-associated core"/>
    <property type="match status" value="3"/>
</dbReference>
<evidence type="ECO:0000313" key="5">
    <source>
        <dbReference type="Proteomes" id="UP000540989"/>
    </source>
</evidence>
<dbReference type="InterPro" id="IPR056823">
    <property type="entry name" value="TEN-like_YD-shell"/>
</dbReference>
<dbReference type="PANTHER" id="PTHR32305:SF15">
    <property type="entry name" value="PROTEIN RHSA-RELATED"/>
    <property type="match status" value="1"/>
</dbReference>
<reference evidence="4 5" key="1">
    <citation type="submission" date="2020-08" db="EMBL/GenBank/DDBJ databases">
        <title>Genomic Encyclopedia of Type Strains, Phase IV (KMG-V): Genome sequencing to study the core and pangenomes of soil and plant-associated prokaryotes.</title>
        <authorList>
            <person name="Whitman W."/>
        </authorList>
    </citation>
    <scope>NUCLEOTIDE SEQUENCE [LARGE SCALE GENOMIC DNA]</scope>
    <source>
        <strain evidence="4 5">M8UP14</strain>
    </source>
</reference>
<dbReference type="InterPro" id="IPR045351">
    <property type="entry name" value="DUF6531"/>
</dbReference>
<dbReference type="Proteomes" id="UP000540989">
    <property type="component" value="Unassembled WGS sequence"/>
</dbReference>
<comment type="caution">
    <text evidence="4">The sequence shown here is derived from an EMBL/GenBank/DDBJ whole genome shotgun (WGS) entry which is preliminary data.</text>
</comment>
<feature type="domain" description="Teneurin-like YD-shell" evidence="3">
    <location>
        <begin position="641"/>
        <end position="877"/>
    </location>
</feature>
<evidence type="ECO:0000256" key="1">
    <source>
        <dbReference type="ARBA" id="ARBA00022737"/>
    </source>
</evidence>
<dbReference type="InterPro" id="IPR050708">
    <property type="entry name" value="T6SS_VgrG/RHS"/>
</dbReference>
<dbReference type="InterPro" id="IPR022385">
    <property type="entry name" value="Rhs_assc_core"/>
</dbReference>
<sequence length="1407" mass="150376">MSPNHWVVGKTTHVVLNGIYFSPDNTGCISGAFKPFTPGGSLTYDPNVTISNITFVSSSQITFDATVAAAAIPQTDFMVIIDARGDLIFQPTADLIIGKSLGKCPSCSTDPGSSGPVSVADPIELGTGNMFEEVEDYTTVGPNPLTFVRYYNSQANTQSTPFASLFGVNWRSNYDRYIKLISSTLVYAERPDGRILTFSYNSSTGNWVSDTDVDMRLTNSGSTWTLKDHQDVTEVYTAISSSEAQLNTIATSAGYVQTLNYTGAVLNSVSDSYSRTLSFTYTGTTLTGVTTPDPLVLSYSYDTPTGGSRLKTVGYNTTPATNITYLYENTSFPFSLTGTTDENGARYKTWSYDTQNRGIANCLGVSPCAAGSVGYTQISYDDTTGNRTVTGPLGMQETYQLYQMQGLDKVGGISRHDPSGTVPDATQNTSYDSNGYLAQVVDWNGNITNYTNDANGNPTTIAEASGSSPNVERDTQVVYDTTWVRKPSTVTVGNQRQGFTYDATTGNMLTKTLTDIGTVTGYAPTSKTWHYTYTSTGQLKIVQWPRAVVTYNQQWGYSGGVIINYGQQTGSRTNLTTFTAYRGGGLPLTTADPAGVTTVLTYDNRNHLLTSTVATAAGNRRTTYGYDAAENLTSVALPSATKLTYTYDNAHRQTKITDLLSQTKNYVLDALGNVTSMTVKDASSTTKKTSSATFDSLGRRLTSTGGASQTTHYAYDANGNVTSIIDPMNNPATVMVYDALNRASKITDRAAGITQYTYDQMDKPLTVATPNGASTSYLYDGYEEMAKQVSSDSGTAYFYYDADGNLTQKKDALNVIANYSYDGLDRRTGITYPASTSENVVYTYDESGHGKGTGRLTSMTDQAGTFSRSYDERGNITTESHTHGTYTLTNSYGYDAAGLLASITYPSGMVLTQTRDTMERITALALQATSSGTSQPILSSATYAPFGPTTGFTFGNGIAHSITLDGDYRATNVTDNNSIQNLTYALNANDNVTGITDAITSGNSQTLTYDALDRLKTAAGGYGSESFGYDANGNRNLAGTTTWSYTPNSNRLTAVGTTTVTPNANGSVTGIAYSTPMGFTYNNAGRLATATSGSGTVLSYLYDGFGQRIGKTDTIQRFEAYDWLGRYIEQTDNTDTAKLDYIYLEGMPVATFVPNASTGTLSFLHTDRLGTPRLATSSTKAIGWNATVSDPFNAPNNVSGNTIANDLRMPGQEFEISTGFNHNGWRDYAPALGRYLESDLIGLAGGVNTYAYASDNPAAYVDPMGLAATPASCSKPPRNPLTPKECQALANKINNILQQIADKQTNLNNNPGKRGYYEPATRGGGVYDHQVDLGDYIKNLAKAANEYNQGCGGGPPGPSTTHSPAPSAVPIVVPPIFLPMAGTAAEAAEGATAGEILAEVLAGLLLL</sequence>
<evidence type="ECO:0000313" key="4">
    <source>
        <dbReference type="EMBL" id="MBB5061341.1"/>
    </source>
</evidence>
<keyword evidence="5" id="KW-1185">Reference proteome</keyword>
<gene>
    <name evidence="4" type="ORF">HDF16_006077</name>
</gene>
<proteinExistence type="predicted"/>
<dbReference type="PANTHER" id="PTHR32305">
    <property type="match status" value="1"/>
</dbReference>